<evidence type="ECO:0000313" key="2">
    <source>
        <dbReference type="EMBL" id="KRH29500.1"/>
    </source>
</evidence>
<sequence>MDKRGAKVDGKKSAPPKNETQNLSRSLPSPWSTSTQAYHNVEHAATSNVNPATSLFYPSWSGSQMPTAYDAMYQSWSFSNIYPMAAAEFI</sequence>
<dbReference type="AlphaFoldDB" id="A0A0R0HFX2"/>
<name>A0A0R0HFX2_SOYBN</name>
<dbReference type="InParanoid" id="A0A0R0HFX2"/>
<dbReference type="EnsemblPlants" id="KRH29500">
    <property type="protein sequence ID" value="KRH29500"/>
    <property type="gene ID" value="GLYMA_11G120100"/>
</dbReference>
<evidence type="ECO:0000256" key="1">
    <source>
        <dbReference type="SAM" id="MobiDB-lite"/>
    </source>
</evidence>
<feature type="region of interest" description="Disordered" evidence="1">
    <location>
        <begin position="1"/>
        <end position="44"/>
    </location>
</feature>
<keyword evidence="4" id="KW-1185">Reference proteome</keyword>
<accession>A0A0R0HFX2</accession>
<proteinExistence type="predicted"/>
<evidence type="ECO:0000313" key="3">
    <source>
        <dbReference type="EnsemblPlants" id="KRH29500"/>
    </source>
</evidence>
<protein>
    <submittedName>
        <fullName evidence="2 3">Uncharacterized protein</fullName>
    </submittedName>
</protein>
<reference evidence="2" key="3">
    <citation type="submission" date="2018-07" db="EMBL/GenBank/DDBJ databases">
        <title>WGS assembly of Glycine max.</title>
        <authorList>
            <person name="Schmutz J."/>
            <person name="Cannon S."/>
            <person name="Schlueter J."/>
            <person name="Ma J."/>
            <person name="Mitros T."/>
            <person name="Nelson W."/>
            <person name="Hyten D."/>
            <person name="Song Q."/>
            <person name="Thelen J."/>
            <person name="Cheng J."/>
            <person name="Xu D."/>
            <person name="Hellsten U."/>
            <person name="May G."/>
            <person name="Yu Y."/>
            <person name="Sakurai T."/>
            <person name="Umezawa T."/>
            <person name="Bhattacharyya M."/>
            <person name="Sandhu D."/>
            <person name="Valliyodan B."/>
            <person name="Lindquist E."/>
            <person name="Peto M."/>
            <person name="Grant D."/>
            <person name="Shu S."/>
            <person name="Goodstein D."/>
            <person name="Barry K."/>
            <person name="Futrell-Griggs M."/>
            <person name="Abernathy B."/>
            <person name="Du J."/>
            <person name="Tian Z."/>
            <person name="Zhu L."/>
            <person name="Gill N."/>
            <person name="Joshi T."/>
            <person name="Libault M."/>
            <person name="Sethuraman A."/>
            <person name="Zhang X."/>
            <person name="Shinozaki K."/>
            <person name="Nguyen H."/>
            <person name="Wing R."/>
            <person name="Cregan P."/>
            <person name="Specht J."/>
            <person name="Grimwood J."/>
            <person name="Rokhsar D."/>
            <person name="Stacey G."/>
            <person name="Shoemaker R."/>
            <person name="Jackson S."/>
        </authorList>
    </citation>
    <scope>NUCLEOTIDE SEQUENCE</scope>
    <source>
        <tissue evidence="2">Callus</tissue>
    </source>
</reference>
<dbReference type="Proteomes" id="UP000008827">
    <property type="component" value="Chromosome 11"/>
</dbReference>
<dbReference type="Gramene" id="KRH29500">
    <property type="protein sequence ID" value="KRH29500"/>
    <property type="gene ID" value="GLYMA_11G120100"/>
</dbReference>
<reference evidence="3" key="2">
    <citation type="submission" date="2018-02" db="UniProtKB">
        <authorList>
            <consortium name="EnsemblPlants"/>
        </authorList>
    </citation>
    <scope>IDENTIFICATION</scope>
    <source>
        <strain evidence="3">Williams 82</strain>
    </source>
</reference>
<dbReference type="EMBL" id="CM000844">
    <property type="protein sequence ID" value="KRH29500.1"/>
    <property type="molecule type" value="Genomic_DNA"/>
</dbReference>
<gene>
    <name evidence="2" type="ORF">GLYMA_11G120100</name>
</gene>
<evidence type="ECO:0000313" key="4">
    <source>
        <dbReference type="Proteomes" id="UP000008827"/>
    </source>
</evidence>
<feature type="compositionally biased region" description="Basic and acidic residues" evidence="1">
    <location>
        <begin position="1"/>
        <end position="12"/>
    </location>
</feature>
<feature type="compositionally biased region" description="Polar residues" evidence="1">
    <location>
        <begin position="18"/>
        <end position="38"/>
    </location>
</feature>
<organism evidence="2">
    <name type="scientific">Glycine max</name>
    <name type="common">Soybean</name>
    <name type="synonym">Glycine hispida</name>
    <dbReference type="NCBI Taxonomy" id="3847"/>
    <lineage>
        <taxon>Eukaryota</taxon>
        <taxon>Viridiplantae</taxon>
        <taxon>Streptophyta</taxon>
        <taxon>Embryophyta</taxon>
        <taxon>Tracheophyta</taxon>
        <taxon>Spermatophyta</taxon>
        <taxon>Magnoliopsida</taxon>
        <taxon>eudicotyledons</taxon>
        <taxon>Gunneridae</taxon>
        <taxon>Pentapetalae</taxon>
        <taxon>rosids</taxon>
        <taxon>fabids</taxon>
        <taxon>Fabales</taxon>
        <taxon>Fabaceae</taxon>
        <taxon>Papilionoideae</taxon>
        <taxon>50 kb inversion clade</taxon>
        <taxon>NPAAA clade</taxon>
        <taxon>indigoferoid/millettioid clade</taxon>
        <taxon>Phaseoleae</taxon>
        <taxon>Glycine</taxon>
        <taxon>Glycine subgen. Soja</taxon>
    </lineage>
</organism>
<reference evidence="2 3" key="1">
    <citation type="journal article" date="2010" name="Nature">
        <title>Genome sequence of the palaeopolyploid soybean.</title>
        <authorList>
            <person name="Schmutz J."/>
            <person name="Cannon S.B."/>
            <person name="Schlueter J."/>
            <person name="Ma J."/>
            <person name="Mitros T."/>
            <person name="Nelson W."/>
            <person name="Hyten D.L."/>
            <person name="Song Q."/>
            <person name="Thelen J.J."/>
            <person name="Cheng J."/>
            <person name="Xu D."/>
            <person name="Hellsten U."/>
            <person name="May G.D."/>
            <person name="Yu Y."/>
            <person name="Sakurai T."/>
            <person name="Umezawa T."/>
            <person name="Bhattacharyya M.K."/>
            <person name="Sandhu D."/>
            <person name="Valliyodan B."/>
            <person name="Lindquist E."/>
            <person name="Peto M."/>
            <person name="Grant D."/>
            <person name="Shu S."/>
            <person name="Goodstein D."/>
            <person name="Barry K."/>
            <person name="Futrell-Griggs M."/>
            <person name="Abernathy B."/>
            <person name="Du J."/>
            <person name="Tian Z."/>
            <person name="Zhu L."/>
            <person name="Gill N."/>
            <person name="Joshi T."/>
            <person name="Libault M."/>
            <person name="Sethuraman A."/>
            <person name="Zhang X.-C."/>
            <person name="Shinozaki K."/>
            <person name="Nguyen H.T."/>
            <person name="Wing R.A."/>
            <person name="Cregan P."/>
            <person name="Specht J."/>
            <person name="Grimwood J."/>
            <person name="Rokhsar D."/>
            <person name="Stacey G."/>
            <person name="Shoemaker R.C."/>
            <person name="Jackson S.A."/>
        </authorList>
    </citation>
    <scope>NUCLEOTIDE SEQUENCE</scope>
    <source>
        <strain evidence="3">cv. Williams 82</strain>
        <tissue evidence="2">Callus</tissue>
    </source>
</reference>